<gene>
    <name evidence="3" type="ORF">SAMN04488135_104159</name>
</gene>
<dbReference type="Gene3D" id="3.40.190.150">
    <property type="entry name" value="Bordetella uptake gene, domain 1"/>
    <property type="match status" value="1"/>
</dbReference>
<dbReference type="PIRSF" id="PIRSF017082">
    <property type="entry name" value="YflP"/>
    <property type="match status" value="1"/>
</dbReference>
<keyword evidence="2" id="KW-0732">Signal</keyword>
<evidence type="ECO:0000313" key="4">
    <source>
        <dbReference type="Proteomes" id="UP000184226"/>
    </source>
</evidence>
<dbReference type="InterPro" id="IPR042100">
    <property type="entry name" value="Bug_dom1"/>
</dbReference>
<protein>
    <submittedName>
        <fullName evidence="3">Tripartite-type tricarboxylate transporter, receptor component TctC</fullName>
    </submittedName>
</protein>
<evidence type="ECO:0000313" key="3">
    <source>
        <dbReference type="EMBL" id="SHH67924.1"/>
    </source>
</evidence>
<dbReference type="RefSeq" id="WP_073102839.1">
    <property type="nucleotide sequence ID" value="NZ_FQXE01000004.1"/>
</dbReference>
<organism evidence="3 4">
    <name type="scientific">Pollutimonas bauzanensis</name>
    <dbReference type="NCBI Taxonomy" id="658167"/>
    <lineage>
        <taxon>Bacteria</taxon>
        <taxon>Pseudomonadati</taxon>
        <taxon>Pseudomonadota</taxon>
        <taxon>Betaproteobacteria</taxon>
        <taxon>Burkholderiales</taxon>
        <taxon>Alcaligenaceae</taxon>
        <taxon>Pollutimonas</taxon>
    </lineage>
</organism>
<dbReference type="InterPro" id="IPR005064">
    <property type="entry name" value="BUG"/>
</dbReference>
<dbReference type="PANTHER" id="PTHR42928:SF5">
    <property type="entry name" value="BLR1237 PROTEIN"/>
    <property type="match status" value="1"/>
</dbReference>
<accession>A0A1M5UYF4</accession>
<proteinExistence type="inferred from homology"/>
<evidence type="ECO:0000256" key="2">
    <source>
        <dbReference type="SAM" id="SignalP"/>
    </source>
</evidence>
<sequence>MKKIPVLFQACALAAGLLLTSAGAWSQAYPAKQVRVIVPYAPGGGADILARLIGQKLGASWGQPVIVDNKAGAGGSIGTENASRAAPDGYTLLMASPSHAINATLYKNLSFDPQKDFNGVTLVASGPLVLVVNASNPANSVKEFIDQARSKPGSINYASAGVGSSPHLAGELFNMQAKVDLVHIAYKGTSPALTDLLGGQVQAMFAPVPTVIEYVKAGKLKALGVTTPKAFAALPGVPAVADDVPGYEVLQWWGIAAPAGTPADIIAKLNTDIAAALRSPDIQQKLATMGAEPGGQSAAQFDQLIHSEVEKWAEVIKTANIQAS</sequence>
<dbReference type="EMBL" id="FQXE01000004">
    <property type="protein sequence ID" value="SHH67924.1"/>
    <property type="molecule type" value="Genomic_DNA"/>
</dbReference>
<comment type="similarity">
    <text evidence="1">Belongs to the UPF0065 (bug) family.</text>
</comment>
<dbReference type="PANTHER" id="PTHR42928">
    <property type="entry name" value="TRICARBOXYLATE-BINDING PROTEIN"/>
    <property type="match status" value="1"/>
</dbReference>
<dbReference type="Proteomes" id="UP000184226">
    <property type="component" value="Unassembled WGS sequence"/>
</dbReference>
<dbReference type="STRING" id="658167.SAMN04488135_104159"/>
<dbReference type="SUPFAM" id="SSF53850">
    <property type="entry name" value="Periplasmic binding protein-like II"/>
    <property type="match status" value="1"/>
</dbReference>
<dbReference type="OrthoDB" id="8890377at2"/>
<dbReference type="AlphaFoldDB" id="A0A1M5UYF4"/>
<name>A0A1M5UYF4_9BURK</name>
<dbReference type="CDD" id="cd13578">
    <property type="entry name" value="PBP2_Bug27"/>
    <property type="match status" value="1"/>
</dbReference>
<feature type="signal peptide" evidence="2">
    <location>
        <begin position="1"/>
        <end position="26"/>
    </location>
</feature>
<dbReference type="Gene3D" id="3.40.190.10">
    <property type="entry name" value="Periplasmic binding protein-like II"/>
    <property type="match status" value="1"/>
</dbReference>
<reference evidence="3 4" key="1">
    <citation type="submission" date="2016-11" db="EMBL/GenBank/DDBJ databases">
        <authorList>
            <person name="Jaros S."/>
            <person name="Januszkiewicz K."/>
            <person name="Wedrychowicz H."/>
        </authorList>
    </citation>
    <scope>NUCLEOTIDE SEQUENCE [LARGE SCALE GENOMIC DNA]</scope>
    <source>
        <strain evidence="3 4">CGMCC 1.10190</strain>
    </source>
</reference>
<keyword evidence="4" id="KW-1185">Reference proteome</keyword>
<feature type="chain" id="PRO_5012409522" evidence="2">
    <location>
        <begin position="27"/>
        <end position="324"/>
    </location>
</feature>
<dbReference type="Pfam" id="PF03401">
    <property type="entry name" value="TctC"/>
    <property type="match status" value="1"/>
</dbReference>
<evidence type="ECO:0000256" key="1">
    <source>
        <dbReference type="ARBA" id="ARBA00006987"/>
    </source>
</evidence>
<keyword evidence="3" id="KW-0675">Receptor</keyword>